<dbReference type="FunFam" id="3.40.50.1820:FF:000047">
    <property type="entry name" value="protein NDRG3 isoform X8"/>
    <property type="match status" value="1"/>
</dbReference>
<dbReference type="Proteomes" id="UP000183832">
    <property type="component" value="Unassembled WGS sequence"/>
</dbReference>
<accession>A0A1J1IK55</accession>
<reference evidence="2 3" key="1">
    <citation type="submission" date="2015-04" db="EMBL/GenBank/DDBJ databases">
        <authorList>
            <person name="Syromyatnikov M.Y."/>
            <person name="Popov V.N."/>
        </authorList>
    </citation>
    <scope>NUCLEOTIDE SEQUENCE [LARGE SCALE GENOMIC DNA]</scope>
</reference>
<dbReference type="STRING" id="568069.A0A1J1IK55"/>
<dbReference type="EMBL" id="CVRI01000054">
    <property type="protein sequence ID" value="CRK99924.1"/>
    <property type="molecule type" value="Genomic_DNA"/>
</dbReference>
<protein>
    <submittedName>
        <fullName evidence="2">CLUMA_CG013225, isoform B</fullName>
    </submittedName>
</protein>
<evidence type="ECO:0000256" key="1">
    <source>
        <dbReference type="ARBA" id="ARBA00005598"/>
    </source>
</evidence>
<proteinExistence type="inferred from homology"/>
<comment type="similarity">
    <text evidence="1">Belongs to the NDRG family.</text>
</comment>
<evidence type="ECO:0000313" key="3">
    <source>
        <dbReference type="Proteomes" id="UP000183832"/>
    </source>
</evidence>
<organism evidence="2 3">
    <name type="scientific">Clunio marinus</name>
    <dbReference type="NCBI Taxonomy" id="568069"/>
    <lineage>
        <taxon>Eukaryota</taxon>
        <taxon>Metazoa</taxon>
        <taxon>Ecdysozoa</taxon>
        <taxon>Arthropoda</taxon>
        <taxon>Hexapoda</taxon>
        <taxon>Insecta</taxon>
        <taxon>Pterygota</taxon>
        <taxon>Neoptera</taxon>
        <taxon>Endopterygota</taxon>
        <taxon>Diptera</taxon>
        <taxon>Nematocera</taxon>
        <taxon>Chironomoidea</taxon>
        <taxon>Chironomidae</taxon>
        <taxon>Clunio</taxon>
    </lineage>
</organism>
<dbReference type="AlphaFoldDB" id="A0A1J1IK55"/>
<dbReference type="SUPFAM" id="SSF53474">
    <property type="entry name" value="alpha/beta-Hydrolases"/>
    <property type="match status" value="1"/>
</dbReference>
<gene>
    <name evidence="2" type="primary">putative Protein NDRG3</name>
    <name evidence="2" type="ORF">CLUMA_CG013225</name>
</gene>
<evidence type="ECO:0000313" key="2">
    <source>
        <dbReference type="EMBL" id="CRK99924.1"/>
    </source>
</evidence>
<dbReference type="InterPro" id="IPR029058">
    <property type="entry name" value="AB_hydrolase_fold"/>
</dbReference>
<sequence length="511" mass="56783">MASSYGHRKINISKFLVTQHVNIKKWCRSSRYSESFQILKKKELKLSCLRSVLQVIVHFKLKRKCLNLTKDIKMPQSENMSGGYVSLNEGSNVYNSTTQPKRTNTVLESVKKAIGHAIGAQDSNYLINGNDNAKIVASKLNGRELKEIKTISKNTSIRMPSAPTPHSAESARLLGTMPAELDDIELRSVQLQQSHSRDSISNACDLRRVPTDKGDIMVAIQGNISKPAILTLHDLGLNYASTFTGFFNFPTMRALLENFCVYHVTAPGQEEGAPTFPEDYVYPTMDELATQLLFVMSHFGLKSIIGFGIGAGANILVRFALAHPDKVGALCLVNCSSTQAGWIEWGYQSLNTRNLRSKGMTQGVLDYLMWHHFGRSPEERNLDLVQMYKSYFERSINPINLALFIDSYVKRTDMNIARTPSGSPQAAATLKMPVLNITGSLSPHIDDTVTFNGRLEPTKTSWMKISDCGLVLEEQPGKLAEAFRLFLQGEGYAVGALNKLSRAGTVEMLNY</sequence>
<name>A0A1J1IK55_9DIPT</name>
<dbReference type="Gene3D" id="3.40.50.1820">
    <property type="entry name" value="alpha/beta hydrolase"/>
    <property type="match status" value="1"/>
</dbReference>
<dbReference type="PANTHER" id="PTHR11034">
    <property type="entry name" value="N-MYC DOWNSTREAM REGULATED"/>
    <property type="match status" value="1"/>
</dbReference>
<dbReference type="Pfam" id="PF03096">
    <property type="entry name" value="Ndr"/>
    <property type="match status" value="1"/>
</dbReference>
<dbReference type="OrthoDB" id="741027at2759"/>
<dbReference type="InterPro" id="IPR004142">
    <property type="entry name" value="NDRG"/>
</dbReference>
<keyword evidence="3" id="KW-1185">Reference proteome</keyword>